<evidence type="ECO:0000313" key="2">
    <source>
        <dbReference type="EMBL" id="KAF8714278.1"/>
    </source>
</evidence>
<dbReference type="AlphaFoldDB" id="A0A8H7HZ48"/>
<protein>
    <submittedName>
        <fullName evidence="2">Uncharacterized protein</fullName>
    </submittedName>
</protein>
<feature type="region of interest" description="Disordered" evidence="1">
    <location>
        <begin position="1"/>
        <end position="32"/>
    </location>
</feature>
<accession>A0A8H7HZ48</accession>
<dbReference type="EMBL" id="JACYCD010000013">
    <property type="protein sequence ID" value="KAF8714278.1"/>
    <property type="molecule type" value="Genomic_DNA"/>
</dbReference>
<evidence type="ECO:0000256" key="1">
    <source>
        <dbReference type="SAM" id="MobiDB-lite"/>
    </source>
</evidence>
<feature type="region of interest" description="Disordered" evidence="1">
    <location>
        <begin position="85"/>
        <end position="138"/>
    </location>
</feature>
<feature type="compositionally biased region" description="Gly residues" evidence="1">
    <location>
        <begin position="424"/>
        <end position="437"/>
    </location>
</feature>
<feature type="compositionally biased region" description="Polar residues" evidence="1">
    <location>
        <begin position="21"/>
        <end position="30"/>
    </location>
</feature>
<feature type="non-terminal residue" evidence="2">
    <location>
        <position position="1"/>
    </location>
</feature>
<evidence type="ECO:0000313" key="3">
    <source>
        <dbReference type="Proteomes" id="UP000602905"/>
    </source>
</evidence>
<proteinExistence type="predicted"/>
<dbReference type="Proteomes" id="UP000602905">
    <property type="component" value="Unassembled WGS sequence"/>
</dbReference>
<reference evidence="2" key="1">
    <citation type="submission" date="2020-09" db="EMBL/GenBank/DDBJ databases">
        <title>Comparative genome analyses of four rice-infecting Rhizoctonia solani isolates reveal extensive enrichment of homogalacturonan modification genes.</title>
        <authorList>
            <person name="Lee D.-Y."/>
            <person name="Jeon J."/>
            <person name="Kim K.-T."/>
            <person name="Cheong K."/>
            <person name="Song H."/>
            <person name="Choi G."/>
            <person name="Ko J."/>
            <person name="Opiyo S.O."/>
            <person name="Zuo S."/>
            <person name="Madhav S."/>
            <person name="Lee Y.-H."/>
            <person name="Wang G.-L."/>
        </authorList>
    </citation>
    <scope>NUCLEOTIDE SEQUENCE</scope>
    <source>
        <strain evidence="2">AG1-IA WGL</strain>
    </source>
</reference>
<organism evidence="2 3">
    <name type="scientific">Rhizoctonia solani</name>
    <dbReference type="NCBI Taxonomy" id="456999"/>
    <lineage>
        <taxon>Eukaryota</taxon>
        <taxon>Fungi</taxon>
        <taxon>Dikarya</taxon>
        <taxon>Basidiomycota</taxon>
        <taxon>Agaricomycotina</taxon>
        <taxon>Agaricomycetes</taxon>
        <taxon>Cantharellales</taxon>
        <taxon>Ceratobasidiaceae</taxon>
        <taxon>Rhizoctonia</taxon>
    </lineage>
</organism>
<name>A0A8H7HZ48_9AGAM</name>
<feature type="compositionally biased region" description="Basic and acidic residues" evidence="1">
    <location>
        <begin position="127"/>
        <end position="136"/>
    </location>
</feature>
<feature type="compositionally biased region" description="Basic and acidic residues" evidence="1">
    <location>
        <begin position="98"/>
        <end position="107"/>
    </location>
</feature>
<comment type="caution">
    <text evidence="2">The sequence shown here is derived from an EMBL/GenBank/DDBJ whole genome shotgun (WGS) entry which is preliminary data.</text>
</comment>
<feature type="region of interest" description="Disordered" evidence="1">
    <location>
        <begin position="410"/>
        <end position="437"/>
    </location>
</feature>
<sequence>MSQYPHPSYHGGPPEFIHPNPSGQGITPNPTLGIPLGPVAPLEMIEQALNPLFVVARKTSELVKIVVKEVADLNLRLNAIESRVKSLSEDAGEDGDDKSDSASERNVTHCSWKRARTSTSTPRRTSQRADKPEKPKGKVLNVMKAIREEILYKGCNATKMDDLKPALTNNEDLRLKERIWGGLEEAWRPNFMLPVEHEANKFYVEIIVEECLKSTMAKKKIEENCLPSDFWTRRHILDPVLKDLWATARRSVKKALDPALCKNCRQIAEGDKKHPEFVYTSNNGQSKTIPGQLIIEEATSDVLSCNEDRDVGGIRPDLAVKAYQEAQKPFKYKGIPPFWHHAMWTKINNALDSAMRFRGVSLQPRYYASPENCGQRVVSEVSKVYDIPPGLYRCHISDAWFACMTPAQKSGVKPSPPGWEVEGEGGSNGIGGPRVSV</sequence>
<dbReference type="OrthoDB" id="3257374at2759"/>
<gene>
    <name evidence="2" type="ORF">RHS03_00367</name>
</gene>